<name>A0A4R2BDE1_9BACI</name>
<evidence type="ECO:0000313" key="9">
    <source>
        <dbReference type="EMBL" id="TCN24425.1"/>
    </source>
</evidence>
<proteinExistence type="predicted"/>
<dbReference type="EMBL" id="SLVV01000007">
    <property type="protein sequence ID" value="TCN24425.1"/>
    <property type="molecule type" value="Genomic_DNA"/>
</dbReference>
<dbReference type="AlphaFoldDB" id="A0A4R2BDE1"/>
<organism evidence="9 10">
    <name type="scientific">Mesobacillus foraminis</name>
    <dbReference type="NCBI Taxonomy" id="279826"/>
    <lineage>
        <taxon>Bacteria</taxon>
        <taxon>Bacillati</taxon>
        <taxon>Bacillota</taxon>
        <taxon>Bacilli</taxon>
        <taxon>Bacillales</taxon>
        <taxon>Bacillaceae</taxon>
        <taxon>Mesobacillus</taxon>
    </lineage>
</organism>
<accession>A0A4R2BDE1</accession>
<evidence type="ECO:0000256" key="4">
    <source>
        <dbReference type="ARBA" id="ARBA00022989"/>
    </source>
</evidence>
<evidence type="ECO:0000256" key="3">
    <source>
        <dbReference type="ARBA" id="ARBA00022692"/>
    </source>
</evidence>
<feature type="domain" description="RDD" evidence="8">
    <location>
        <begin position="37"/>
        <end position="161"/>
    </location>
</feature>
<feature type="compositionally biased region" description="Basic and acidic residues" evidence="6">
    <location>
        <begin position="1"/>
        <end position="10"/>
    </location>
</feature>
<evidence type="ECO:0000256" key="2">
    <source>
        <dbReference type="ARBA" id="ARBA00022475"/>
    </source>
</evidence>
<dbReference type="Pfam" id="PF06271">
    <property type="entry name" value="RDD"/>
    <property type="match status" value="1"/>
</dbReference>
<dbReference type="InterPro" id="IPR010432">
    <property type="entry name" value="RDD"/>
</dbReference>
<gene>
    <name evidence="9" type="ORF">EV146_107120</name>
</gene>
<feature type="region of interest" description="Disordered" evidence="6">
    <location>
        <begin position="1"/>
        <end position="25"/>
    </location>
</feature>
<dbReference type="Proteomes" id="UP000295689">
    <property type="component" value="Unassembled WGS sequence"/>
</dbReference>
<comment type="subcellular location">
    <subcellularLocation>
        <location evidence="1">Cell membrane</location>
        <topology evidence="1">Multi-pass membrane protein</topology>
    </subcellularLocation>
</comment>
<evidence type="ECO:0000256" key="6">
    <source>
        <dbReference type="SAM" id="MobiDB-lite"/>
    </source>
</evidence>
<keyword evidence="5 7" id="KW-0472">Membrane</keyword>
<keyword evidence="10" id="KW-1185">Reference proteome</keyword>
<feature type="transmembrane region" description="Helical" evidence="7">
    <location>
        <begin position="77"/>
        <end position="95"/>
    </location>
</feature>
<evidence type="ECO:0000256" key="5">
    <source>
        <dbReference type="ARBA" id="ARBA00023136"/>
    </source>
</evidence>
<feature type="transmembrane region" description="Helical" evidence="7">
    <location>
        <begin position="44"/>
        <end position="65"/>
    </location>
</feature>
<dbReference type="InterPro" id="IPR051791">
    <property type="entry name" value="Pra-immunoreactive"/>
</dbReference>
<dbReference type="GO" id="GO:0005886">
    <property type="term" value="C:plasma membrane"/>
    <property type="evidence" value="ECO:0007669"/>
    <property type="project" value="UniProtKB-SubCell"/>
</dbReference>
<feature type="transmembrane region" description="Helical" evidence="7">
    <location>
        <begin position="131"/>
        <end position="150"/>
    </location>
</feature>
<protein>
    <submittedName>
        <fullName evidence="9">Putative RDD family membrane protein YckC</fullName>
    </submittedName>
</protein>
<keyword evidence="2" id="KW-1003">Cell membrane</keyword>
<sequence length="169" mass="19333">MDTYEYEEKGTAPMPVPSEINGEENHNDGRSLQVYRYAGFWMRLWAYLLDLIVIGSLNRLLIYPVFRAIGLPLDKGIFEPVGIATAIIFYLYFVLMTKYFGQTIGKMVFGLKVVPLKGKSLSWGTVLFREWVGRFISGFIMIAYIVVAFLPKKQGIHDLFADTTVIHEH</sequence>
<keyword evidence="3 7" id="KW-0812">Transmembrane</keyword>
<dbReference type="PANTHER" id="PTHR36115:SF9">
    <property type="entry name" value="LMO1584 PROTEIN"/>
    <property type="match status" value="1"/>
</dbReference>
<evidence type="ECO:0000259" key="8">
    <source>
        <dbReference type="Pfam" id="PF06271"/>
    </source>
</evidence>
<evidence type="ECO:0000313" key="10">
    <source>
        <dbReference type="Proteomes" id="UP000295689"/>
    </source>
</evidence>
<keyword evidence="4 7" id="KW-1133">Transmembrane helix</keyword>
<dbReference type="PANTHER" id="PTHR36115">
    <property type="entry name" value="PROLINE-RICH ANTIGEN HOMOLOG-RELATED"/>
    <property type="match status" value="1"/>
</dbReference>
<reference evidence="9 10" key="1">
    <citation type="journal article" date="2015" name="Stand. Genomic Sci.">
        <title>Genomic Encyclopedia of Bacterial and Archaeal Type Strains, Phase III: the genomes of soil and plant-associated and newly described type strains.</title>
        <authorList>
            <person name="Whitman W.B."/>
            <person name="Woyke T."/>
            <person name="Klenk H.P."/>
            <person name="Zhou Y."/>
            <person name="Lilburn T.G."/>
            <person name="Beck B.J."/>
            <person name="De Vos P."/>
            <person name="Vandamme P."/>
            <person name="Eisen J.A."/>
            <person name="Garrity G."/>
            <person name="Hugenholtz P."/>
            <person name="Kyrpides N.C."/>
        </authorList>
    </citation>
    <scope>NUCLEOTIDE SEQUENCE [LARGE SCALE GENOMIC DNA]</scope>
    <source>
        <strain evidence="9 10">CV53</strain>
    </source>
</reference>
<evidence type="ECO:0000256" key="7">
    <source>
        <dbReference type="SAM" id="Phobius"/>
    </source>
</evidence>
<comment type="caution">
    <text evidence="9">The sequence shown here is derived from an EMBL/GenBank/DDBJ whole genome shotgun (WGS) entry which is preliminary data.</text>
</comment>
<evidence type="ECO:0000256" key="1">
    <source>
        <dbReference type="ARBA" id="ARBA00004651"/>
    </source>
</evidence>